<dbReference type="GeneID" id="99725034"/>
<dbReference type="EMBL" id="SGWZ01000001">
    <property type="protein sequence ID" value="RZS72858.1"/>
    <property type="molecule type" value="Genomic_DNA"/>
</dbReference>
<sequence length="218" mass="23971">MKLASLSFADGAPIPEHYAFGKMDVKSRVELADNFNPQFTWSDVPEGVKSFALLCVDPDVPTVPDDVNVADRLVPADLPRTDFFHWVLVDLPARFRTLEEGHFSNGISARGKSGPQTHIAGVRQGINDYTGWFAADPDMSGDYYGYDGPCPPWNDARVHRYVFTLYALDVETLALPERFDGKDVQQAMDGHVLDSASWTGTFTLNPALAPVRIGPPAS</sequence>
<dbReference type="Pfam" id="PF01161">
    <property type="entry name" value="PBP"/>
    <property type="match status" value="1"/>
</dbReference>
<dbReference type="PANTHER" id="PTHR30289:SF1">
    <property type="entry name" value="PEBP (PHOSPHATIDYLETHANOLAMINE-BINDING PROTEIN) FAMILY PROTEIN"/>
    <property type="match status" value="1"/>
</dbReference>
<evidence type="ECO:0000313" key="4">
    <source>
        <dbReference type="Proteomes" id="UP000292039"/>
    </source>
</evidence>
<dbReference type="CDD" id="cd00865">
    <property type="entry name" value="PEBP_bact_arch"/>
    <property type="match status" value="1"/>
</dbReference>
<reference evidence="2 4" key="2">
    <citation type="submission" date="2019-02" db="EMBL/GenBank/DDBJ databases">
        <title>Genomic Encyclopedia of Type Strains, Phase IV (KMG-IV): sequencing the most valuable type-strain genomes for metagenomic binning, comparative biology and taxonomic classification.</title>
        <authorList>
            <person name="Goeker M."/>
        </authorList>
    </citation>
    <scope>NUCLEOTIDE SEQUENCE [LARGE SCALE GENOMIC DNA]</scope>
    <source>
        <strain evidence="2 4">DSM 16618</strain>
    </source>
</reference>
<accession>A0A171KQD7</accession>
<organism evidence="1 3">
    <name type="scientific">Kerstersia gyiorum</name>
    <dbReference type="NCBI Taxonomy" id="206506"/>
    <lineage>
        <taxon>Bacteria</taxon>
        <taxon>Pseudomonadati</taxon>
        <taxon>Pseudomonadota</taxon>
        <taxon>Betaproteobacteria</taxon>
        <taxon>Burkholderiales</taxon>
        <taxon>Alcaligenaceae</taxon>
        <taxon>Kerstersia</taxon>
    </lineage>
</organism>
<comment type="caution">
    <text evidence="1">The sequence shown here is derived from an EMBL/GenBank/DDBJ whole genome shotgun (WGS) entry which is preliminary data.</text>
</comment>
<dbReference type="AlphaFoldDB" id="A0A171KQD7"/>
<dbReference type="EMBL" id="LBNE01000009">
    <property type="protein sequence ID" value="KKO71104.1"/>
    <property type="molecule type" value="Genomic_DNA"/>
</dbReference>
<dbReference type="Proteomes" id="UP000292039">
    <property type="component" value="Unassembled WGS sequence"/>
</dbReference>
<dbReference type="Gene3D" id="3.90.280.10">
    <property type="entry name" value="PEBP-like"/>
    <property type="match status" value="1"/>
</dbReference>
<reference evidence="1 3" key="1">
    <citation type="submission" date="2015-04" db="EMBL/GenBank/DDBJ databases">
        <title>Genome sequence of Kerstersia gyiorum CG1.</title>
        <authorList>
            <person name="Greninger A.L."/>
            <person name="Kozyreva V."/>
            <person name="Chaturvedi V."/>
        </authorList>
    </citation>
    <scope>NUCLEOTIDE SEQUENCE [LARGE SCALE GENOMIC DNA]</scope>
    <source>
        <strain evidence="1 3">CG1</strain>
    </source>
</reference>
<dbReference type="InterPro" id="IPR005247">
    <property type="entry name" value="YbhB_YbcL/LppC-like"/>
</dbReference>
<dbReference type="STRING" id="206506.AAV32_12595"/>
<dbReference type="InterPro" id="IPR008914">
    <property type="entry name" value="PEBP"/>
</dbReference>
<protein>
    <submittedName>
        <fullName evidence="1 2">Phospholipid-binding protein</fullName>
    </submittedName>
</protein>
<dbReference type="NCBIfam" id="TIGR00481">
    <property type="entry name" value="YbhB/YbcL family Raf kinase inhibitor-like protein"/>
    <property type="match status" value="1"/>
</dbReference>
<evidence type="ECO:0000313" key="3">
    <source>
        <dbReference type="Proteomes" id="UP000078084"/>
    </source>
</evidence>
<proteinExistence type="predicted"/>
<dbReference type="Proteomes" id="UP000078084">
    <property type="component" value="Unassembled WGS sequence"/>
</dbReference>
<dbReference type="PATRIC" id="fig|206506.3.peg.2679"/>
<dbReference type="PANTHER" id="PTHR30289">
    <property type="entry name" value="UNCHARACTERIZED PROTEIN YBCL-RELATED"/>
    <property type="match status" value="1"/>
</dbReference>
<evidence type="ECO:0000313" key="1">
    <source>
        <dbReference type="EMBL" id="KKO71104.1"/>
    </source>
</evidence>
<name>A0A171KQD7_9BURK</name>
<gene>
    <name evidence="1" type="ORF">AAV32_12595</name>
    <name evidence="2" type="ORF">EV679_0041</name>
</gene>
<dbReference type="InterPro" id="IPR036610">
    <property type="entry name" value="PEBP-like_sf"/>
</dbReference>
<keyword evidence="3" id="KW-1185">Reference proteome</keyword>
<dbReference type="RefSeq" id="WP_068372678.1">
    <property type="nucleotide sequence ID" value="NZ_CBCSEB010000003.1"/>
</dbReference>
<evidence type="ECO:0000313" key="2">
    <source>
        <dbReference type="EMBL" id="RZS72858.1"/>
    </source>
</evidence>
<dbReference type="OrthoDB" id="9797506at2"/>
<dbReference type="SUPFAM" id="SSF49777">
    <property type="entry name" value="PEBP-like"/>
    <property type="match status" value="1"/>
</dbReference>